<dbReference type="InterPro" id="IPR000914">
    <property type="entry name" value="SBP_5_dom"/>
</dbReference>
<dbReference type="Proteomes" id="UP000183063">
    <property type="component" value="Unassembled WGS sequence"/>
</dbReference>
<name>A0A1H8LK03_9HYPH</name>
<dbReference type="PANTHER" id="PTHR30290:SF64">
    <property type="entry name" value="ABC TRANSPORTER PERIPLASMIC BINDING PROTEIN"/>
    <property type="match status" value="1"/>
</dbReference>
<comment type="similarity">
    <text evidence="2">Belongs to the bacterial solute-binding protein 5 family.</text>
</comment>
<evidence type="ECO:0000256" key="2">
    <source>
        <dbReference type="ARBA" id="ARBA00005695"/>
    </source>
</evidence>
<dbReference type="Pfam" id="PF00496">
    <property type="entry name" value="SBP_bac_5"/>
    <property type="match status" value="1"/>
</dbReference>
<dbReference type="SUPFAM" id="SSF53850">
    <property type="entry name" value="Periplasmic binding protein-like II"/>
    <property type="match status" value="1"/>
</dbReference>
<dbReference type="CDD" id="cd08497">
    <property type="entry name" value="MbnE-like"/>
    <property type="match status" value="1"/>
</dbReference>
<gene>
    <name evidence="5" type="primary">appA_3</name>
    <name evidence="5" type="ORF">RTCCBAU85039_3011</name>
    <name evidence="6" type="ORF">SAMN05216228_101128</name>
</gene>
<feature type="domain" description="Solute-binding protein family 5" evidence="4">
    <location>
        <begin position="159"/>
        <end position="567"/>
    </location>
</feature>
<dbReference type="GO" id="GO:0015833">
    <property type="term" value="P:peptide transport"/>
    <property type="evidence" value="ECO:0007669"/>
    <property type="project" value="TreeGrafter"/>
</dbReference>
<keyword evidence="8" id="KW-1185">Reference proteome</keyword>
<dbReference type="EMBL" id="FNXB01000013">
    <property type="protein sequence ID" value="SEH90927.1"/>
    <property type="molecule type" value="Genomic_DNA"/>
</dbReference>
<protein>
    <submittedName>
        <fullName evidence="5">Oligopeptide-binding protein AppA</fullName>
    </submittedName>
    <submittedName>
        <fullName evidence="6">Peptide/nickel transport system substrate-binding protein</fullName>
    </submittedName>
</protein>
<dbReference type="PANTHER" id="PTHR30290">
    <property type="entry name" value="PERIPLASMIC BINDING COMPONENT OF ABC TRANSPORTER"/>
    <property type="match status" value="1"/>
</dbReference>
<dbReference type="AlphaFoldDB" id="A0A1H8LK03"/>
<accession>A0A1H8LK03</accession>
<evidence type="ECO:0000313" key="8">
    <source>
        <dbReference type="Proteomes" id="UP000198939"/>
    </source>
</evidence>
<sequence length="657" mass="73533">MTPDFRVSLLHCVGSDIQYFFDLFRVIRKNSAPMANCGGCVIVLRRIVPFPERTSTMLRIVLPVIFTLVGSAALAEPVHGIAMHGAPALPADFKHLPYVNPDVKKGGKINYGVVGTFDSLNPFILKSMRTTARGMWDPEYGNLVFETLMLRSRDEPFTLYGLLAQSVEWDEDRTYIQFNLNPAAKWSDGQPVTPDDVIFTFNLLKEKGRVPFSTRLNAVAKMEKVGDHSVRFTFNDKADREFPLILAGSTPILPKHAIDPETFDRSSLTPPVGSGPYKIKSLKPGESITFERDPNYWGKDVPAKVGLDNYDQITVQYFLQDTTLFESFKKGDIDIYPDGSPGHWASAYNFPAATSGNVVKDTFEPKLPSGMFGFVFNTRRPVFNNAKLREGLSLIFDFEWANKNLFSNAYIRTQSFWQNSDLSSFGVPADERELKLLGSIKDRIDPAILNGTYKLPVTDGSGRDRNVLRHAAALLKEAGYTIKNGKMSDANGRPLAFEIMTQNTDQEKLAVSYQRSLQLLGIAATIRTVDDSQYQSRTNSFDYDVIVKSYTSSLSPGIEQVGRWSSAAKDREGTDNFAGVADPGVDTLIQHILMARSAEDFTAAVRSHDRMLLSGHYVLPLYHVDQQWVARSKRIGHPETVPLYGYQLPAWWDQSVQ</sequence>
<dbReference type="GO" id="GO:1904680">
    <property type="term" value="F:peptide transmembrane transporter activity"/>
    <property type="evidence" value="ECO:0007669"/>
    <property type="project" value="TreeGrafter"/>
</dbReference>
<dbReference type="PIRSF" id="PIRSF002741">
    <property type="entry name" value="MppA"/>
    <property type="match status" value="1"/>
</dbReference>
<comment type="subcellular location">
    <subcellularLocation>
        <location evidence="1">Periplasm</location>
    </subcellularLocation>
</comment>
<evidence type="ECO:0000313" key="7">
    <source>
        <dbReference type="Proteomes" id="UP000183063"/>
    </source>
</evidence>
<evidence type="ECO:0000256" key="1">
    <source>
        <dbReference type="ARBA" id="ARBA00004418"/>
    </source>
</evidence>
<dbReference type="InterPro" id="IPR039424">
    <property type="entry name" value="SBP_5"/>
</dbReference>
<dbReference type="GO" id="GO:0042884">
    <property type="term" value="P:microcin transport"/>
    <property type="evidence" value="ECO:0007669"/>
    <property type="project" value="TreeGrafter"/>
</dbReference>
<evidence type="ECO:0000259" key="4">
    <source>
        <dbReference type="Pfam" id="PF00496"/>
    </source>
</evidence>
<reference evidence="5" key="1">
    <citation type="submission" date="2016-10" db="EMBL/GenBank/DDBJ databases">
        <authorList>
            <person name="de Groot N.N."/>
        </authorList>
    </citation>
    <scope>NUCLEOTIDE SEQUENCE [LARGE SCALE GENOMIC DNA]</scope>
    <source>
        <strain evidence="5">CCBAU85039</strain>
    </source>
</reference>
<dbReference type="EMBL" id="FOCV01000011">
    <property type="protein sequence ID" value="SEO05409.1"/>
    <property type="molecule type" value="Genomic_DNA"/>
</dbReference>
<proteinExistence type="inferred from homology"/>
<organism evidence="5 7">
    <name type="scientific">Rhizobium tibeticum</name>
    <dbReference type="NCBI Taxonomy" id="501024"/>
    <lineage>
        <taxon>Bacteria</taxon>
        <taxon>Pseudomonadati</taxon>
        <taxon>Pseudomonadota</taxon>
        <taxon>Alphaproteobacteria</taxon>
        <taxon>Hyphomicrobiales</taxon>
        <taxon>Rhizobiaceae</taxon>
        <taxon>Rhizobium/Agrobacterium group</taxon>
        <taxon>Rhizobium</taxon>
    </lineage>
</organism>
<reference evidence="7" key="2">
    <citation type="submission" date="2016-10" db="EMBL/GenBank/DDBJ databases">
        <authorList>
            <person name="Wibberg D."/>
        </authorList>
    </citation>
    <scope>NUCLEOTIDE SEQUENCE [LARGE SCALE GENOMIC DNA]</scope>
</reference>
<dbReference type="GO" id="GO:0030288">
    <property type="term" value="C:outer membrane-bounded periplasmic space"/>
    <property type="evidence" value="ECO:0007669"/>
    <property type="project" value="TreeGrafter"/>
</dbReference>
<dbReference type="Proteomes" id="UP000198939">
    <property type="component" value="Unassembled WGS sequence"/>
</dbReference>
<evidence type="ECO:0000256" key="3">
    <source>
        <dbReference type="ARBA" id="ARBA00022729"/>
    </source>
</evidence>
<dbReference type="InterPro" id="IPR030678">
    <property type="entry name" value="Peptide/Ni-bd"/>
</dbReference>
<dbReference type="STRING" id="501024.RTCCBAU85039_3011"/>
<evidence type="ECO:0000313" key="5">
    <source>
        <dbReference type="EMBL" id="SEH90927.1"/>
    </source>
</evidence>
<keyword evidence="3" id="KW-0732">Signal</keyword>
<dbReference type="Gene3D" id="3.10.105.10">
    <property type="entry name" value="Dipeptide-binding Protein, Domain 3"/>
    <property type="match status" value="1"/>
</dbReference>
<evidence type="ECO:0000313" key="6">
    <source>
        <dbReference type="EMBL" id="SEO05409.1"/>
    </source>
</evidence>
<dbReference type="Gene3D" id="3.40.190.10">
    <property type="entry name" value="Periplasmic binding protein-like II"/>
    <property type="match status" value="1"/>
</dbReference>
<dbReference type="GO" id="GO:0043190">
    <property type="term" value="C:ATP-binding cassette (ABC) transporter complex"/>
    <property type="evidence" value="ECO:0007669"/>
    <property type="project" value="InterPro"/>
</dbReference>
<reference evidence="6 8" key="3">
    <citation type="submission" date="2016-10" db="EMBL/GenBank/DDBJ databases">
        <authorList>
            <person name="Varghese N."/>
            <person name="Submissions S."/>
        </authorList>
    </citation>
    <scope>NUCLEOTIDE SEQUENCE [LARGE SCALE GENOMIC DNA]</scope>
    <source>
        <strain evidence="6 8">CGMCC 1.7071</strain>
    </source>
</reference>